<dbReference type="GO" id="GO:0005634">
    <property type="term" value="C:nucleus"/>
    <property type="evidence" value="ECO:0007669"/>
    <property type="project" value="TreeGrafter"/>
</dbReference>
<dbReference type="Pfam" id="PF04938">
    <property type="entry name" value="SIP1"/>
    <property type="match status" value="1"/>
</dbReference>
<dbReference type="EMBL" id="JMSN01000058">
    <property type="protein sequence ID" value="KDN43770.1"/>
    <property type="molecule type" value="Genomic_DNA"/>
</dbReference>
<dbReference type="InParanoid" id="A0A066VZ17"/>
<dbReference type="AlphaFoldDB" id="A0A066VZ17"/>
<evidence type="ECO:0000313" key="3">
    <source>
        <dbReference type="EMBL" id="KDN43770.1"/>
    </source>
</evidence>
<dbReference type="HOGENOM" id="CLU_488512_0_0_1"/>
<dbReference type="InterPro" id="IPR035426">
    <property type="entry name" value="Gemin2/Brr1"/>
</dbReference>
<dbReference type="PANTHER" id="PTHR12794">
    <property type="entry name" value="GEMIN2"/>
    <property type="match status" value="1"/>
</dbReference>
<dbReference type="Gene3D" id="1.20.58.1070">
    <property type="match status" value="1"/>
</dbReference>
<dbReference type="GO" id="GO:0032797">
    <property type="term" value="C:SMN complex"/>
    <property type="evidence" value="ECO:0007669"/>
    <property type="project" value="TreeGrafter"/>
</dbReference>
<dbReference type="PANTHER" id="PTHR12794:SF0">
    <property type="entry name" value="GEM-ASSOCIATED PROTEIN 2"/>
    <property type="match status" value="1"/>
</dbReference>
<dbReference type="GeneID" id="25261583"/>
<dbReference type="GO" id="GO:0000387">
    <property type="term" value="P:spliceosomal snRNP assembly"/>
    <property type="evidence" value="ECO:0007669"/>
    <property type="project" value="InterPro"/>
</dbReference>
<dbReference type="RefSeq" id="XP_013242485.1">
    <property type="nucleotide sequence ID" value="XM_013387031.1"/>
</dbReference>
<feature type="compositionally biased region" description="Basic and acidic residues" evidence="2">
    <location>
        <begin position="34"/>
        <end position="51"/>
    </location>
</feature>
<comment type="caution">
    <text evidence="3">The sequence shown here is derived from an EMBL/GenBank/DDBJ whole genome shotgun (WGS) entry which is preliminary data.</text>
</comment>
<reference evidence="3 4" key="1">
    <citation type="submission" date="2014-05" db="EMBL/GenBank/DDBJ databases">
        <title>Draft genome sequence of a rare smut relative, Tilletiaria anomala UBC 951.</title>
        <authorList>
            <consortium name="DOE Joint Genome Institute"/>
            <person name="Toome M."/>
            <person name="Kuo A."/>
            <person name="Henrissat B."/>
            <person name="Lipzen A."/>
            <person name="Tritt A."/>
            <person name="Yoshinaga Y."/>
            <person name="Zane M."/>
            <person name="Barry K."/>
            <person name="Grigoriev I.V."/>
            <person name="Spatafora J.W."/>
            <person name="Aimea M.C."/>
        </authorList>
    </citation>
    <scope>NUCLEOTIDE SEQUENCE [LARGE SCALE GENOMIC DNA]</scope>
    <source>
        <strain evidence="3 4">UBC 951</strain>
    </source>
</reference>
<comment type="similarity">
    <text evidence="1">Belongs to the gemin-2 family.</text>
</comment>
<sequence length="558" mass="59735">MSRGTHLAERMPPAKRMRRHEPGKDAPPVGQRTSAEKTRRGHEEQRRDRAAASKKSRGMNGDELSRGGRAFDVPSLPVDFDGVPVDGSQYLALVRHQAALHAPVYRVAFNPYEAAAAAAAGTKKEESKDQLRARHDADLDAVVSAAAACFRDSDSPETNLPPLPSLAWRQMFTCKFKAMRHRLSYPAANEAALHAVASESRMTPDDRNEGLWFQWIFGYGMRARRNQLKGHQQQQQAGSSTASALAAAAAEGDAEQELLWREPRTAALRALGHEHVLKLLEYMPEWFVHPAAQAPAAAESAPSSVIRSPSNTSKSTTAGAGLALGAGGTSASGPDAAALASVARLPDAVPPLLARWTFALLAALSPHLDGEEVSVLRTLARACVQAIVRNRWRFRVKAKNLLSSSSNASAGATPWTKEEERDVSAAVDMILDNDAEEQTGGQEHDDEDGIMHIGTPSRTRRGAAAVAEARGSRKGRSARLHDAEGADRLPAAGVASGLDEGAVGTHNAAMAHLLRQALAEEAQRAERSAWVIIAAVAGGWGQSDLWDEGMREVGKVAL</sequence>
<feature type="compositionally biased region" description="Low complexity" evidence="2">
    <location>
        <begin position="229"/>
        <end position="247"/>
    </location>
</feature>
<evidence type="ECO:0000313" key="4">
    <source>
        <dbReference type="Proteomes" id="UP000027361"/>
    </source>
</evidence>
<gene>
    <name evidence="3" type="ORF">K437DRAFT_146099</name>
</gene>
<feature type="region of interest" description="Disordered" evidence="2">
    <location>
        <begin position="436"/>
        <end position="461"/>
    </location>
</feature>
<protein>
    <submittedName>
        <fullName evidence="3">Uncharacterized protein</fullName>
    </submittedName>
</protein>
<feature type="region of interest" description="Disordered" evidence="2">
    <location>
        <begin position="1"/>
        <end position="68"/>
    </location>
</feature>
<organism evidence="3 4">
    <name type="scientific">Tilletiaria anomala (strain ATCC 24038 / CBS 436.72 / UBC 951)</name>
    <dbReference type="NCBI Taxonomy" id="1037660"/>
    <lineage>
        <taxon>Eukaryota</taxon>
        <taxon>Fungi</taxon>
        <taxon>Dikarya</taxon>
        <taxon>Basidiomycota</taxon>
        <taxon>Ustilaginomycotina</taxon>
        <taxon>Exobasidiomycetes</taxon>
        <taxon>Georgefischeriales</taxon>
        <taxon>Tilletiariaceae</taxon>
        <taxon>Tilletiaria</taxon>
    </lineage>
</organism>
<accession>A0A066VZ17</accession>
<dbReference type="OrthoDB" id="428895at2759"/>
<evidence type="ECO:0000256" key="1">
    <source>
        <dbReference type="ARBA" id="ARBA00025758"/>
    </source>
</evidence>
<keyword evidence="4" id="KW-1185">Reference proteome</keyword>
<feature type="region of interest" description="Disordered" evidence="2">
    <location>
        <begin position="227"/>
        <end position="247"/>
    </location>
</feature>
<dbReference type="Proteomes" id="UP000027361">
    <property type="component" value="Unassembled WGS sequence"/>
</dbReference>
<evidence type="ECO:0000256" key="2">
    <source>
        <dbReference type="SAM" id="MobiDB-lite"/>
    </source>
</evidence>
<proteinExistence type="inferred from homology"/>
<name>A0A066VZ17_TILAU</name>